<dbReference type="EMBL" id="JAPWIE010000001">
    <property type="protein sequence ID" value="MCZ4548555.1"/>
    <property type="molecule type" value="Genomic_DNA"/>
</dbReference>
<dbReference type="Gene3D" id="1.10.10.10">
    <property type="entry name" value="Winged helix-like DNA-binding domain superfamily/Winged helix DNA-binding domain"/>
    <property type="match status" value="1"/>
</dbReference>
<evidence type="ECO:0000313" key="3">
    <source>
        <dbReference type="Proteomes" id="UP001067235"/>
    </source>
</evidence>
<dbReference type="SUPFAM" id="SSF48452">
    <property type="entry name" value="TPR-like"/>
    <property type="match status" value="2"/>
</dbReference>
<evidence type="ECO:0000259" key="1">
    <source>
        <dbReference type="PROSITE" id="PS50043"/>
    </source>
</evidence>
<dbReference type="PROSITE" id="PS50043">
    <property type="entry name" value="HTH_LUXR_2"/>
    <property type="match status" value="1"/>
</dbReference>
<dbReference type="Pfam" id="PF00196">
    <property type="entry name" value="GerE"/>
    <property type="match status" value="1"/>
</dbReference>
<dbReference type="InterPro" id="IPR027417">
    <property type="entry name" value="P-loop_NTPase"/>
</dbReference>
<proteinExistence type="predicted"/>
<dbReference type="Pfam" id="PF13191">
    <property type="entry name" value="AAA_16"/>
    <property type="match status" value="1"/>
</dbReference>
<dbReference type="SUPFAM" id="SSF46894">
    <property type="entry name" value="C-terminal effector domain of the bipartite response regulators"/>
    <property type="match status" value="1"/>
</dbReference>
<accession>A0ABT4MNI4</accession>
<keyword evidence="3" id="KW-1185">Reference proteome</keyword>
<dbReference type="InterPro" id="IPR000792">
    <property type="entry name" value="Tscrpt_reg_LuxR_C"/>
</dbReference>
<gene>
    <name evidence="2" type="ORF">O4213_01075</name>
</gene>
<organism evidence="2 3">
    <name type="scientific">Gordonia rubripertincta</name>
    <name type="common">Rhodococcus corallinus</name>
    <dbReference type="NCBI Taxonomy" id="36822"/>
    <lineage>
        <taxon>Bacteria</taxon>
        <taxon>Bacillati</taxon>
        <taxon>Actinomycetota</taxon>
        <taxon>Actinomycetes</taxon>
        <taxon>Mycobacteriales</taxon>
        <taxon>Gordoniaceae</taxon>
        <taxon>Gordonia</taxon>
    </lineage>
</organism>
<sequence>MRSATVCVGREGELAALAGHLSDAETGDATIVAVTGKPGIGKSSVVRCLAEHHKGPVWRARCASWETETPGAVLHQLFQRDVSGAAMIVAEQILDHLESEDGTGGVRLIVIEDAEYADETSLHALVSAVRHHRGLRLLVVLTVGDAESAAATLASEVLVMSGLAVSGVAELAGNHGYTLHPAVAQALTDHTGGNPGHVVALLDEVSDTVWTTPGASLPAPRHVVADVRERLSRCGAQGRALAMALAILGEEGSLTEASQLADLTSPLAAIDEASAARLVTRSLEPGRIYEVDLRDSMTRVALMELMGAHAAGEAHQRAADIVIDRGRSLIHRVSATPTPDAELADEVEALARERGAGGAWAEAAGLFREASRLSLDPALRDQRLIRTADSLVAAGDVASALALVPALEALRETPLRDAVLAYLAIVRGRAAEAELRLGRAWDIVDPESDPDSAALIAQRFVLHSLSRCRSEELVEWADRALQLADYDSPAGIEAAAIRGLGLGSSGRPDLAAEAYASLSERVHHGVQAQRVTLGRGWLQLAQDDLDGARSTLETAVATAHLGGSARITLWAYGWLGRVQFLTGDWDQALRTVAAGRVLAESSGIVLATPLLEWTVAQIGALRGTWQDADAAVQRAGAVTQDYEIMRAPVFFARAHIAEASADYGAVVRALDEVRKMSSTTSLRHPGFWPWADILANALVVDGKLDAAEEFLQSQELVADEMGHRSTQARLGYARGRLLGATGDLVGARRSFERSLSLLDGLPLRYDLARVNFAYGQTLRRAGKRGEADPVLTAARDIYQSLGATTLVERCERELRAGGVNAKLPRGDISLTPQEEAVTRLVCQGFSNREVASELFVSAKTVQYHLTHVYAKLGIRSRVDLARVYGTD</sequence>
<dbReference type="PANTHER" id="PTHR47691:SF3">
    <property type="entry name" value="HTH-TYPE TRANSCRIPTIONAL REGULATOR RV0890C-RELATED"/>
    <property type="match status" value="1"/>
</dbReference>
<comment type="caution">
    <text evidence="2">The sequence shown here is derived from an EMBL/GenBank/DDBJ whole genome shotgun (WGS) entry which is preliminary data.</text>
</comment>
<name>A0ABT4MNI4_GORRU</name>
<dbReference type="InterPro" id="IPR036388">
    <property type="entry name" value="WH-like_DNA-bd_sf"/>
</dbReference>
<protein>
    <submittedName>
        <fullName evidence="2">LuxR C-terminal-related transcriptional regulator</fullName>
    </submittedName>
</protein>
<dbReference type="PRINTS" id="PR00038">
    <property type="entry name" value="HTHLUXR"/>
</dbReference>
<dbReference type="SMART" id="SM00421">
    <property type="entry name" value="HTH_LUXR"/>
    <property type="match status" value="1"/>
</dbReference>
<dbReference type="Gene3D" id="3.40.50.300">
    <property type="entry name" value="P-loop containing nucleotide triphosphate hydrolases"/>
    <property type="match status" value="1"/>
</dbReference>
<dbReference type="InterPro" id="IPR016032">
    <property type="entry name" value="Sig_transdc_resp-reg_C-effctor"/>
</dbReference>
<reference evidence="2" key="1">
    <citation type="submission" date="2022-12" db="EMBL/GenBank/DDBJ databases">
        <authorList>
            <person name="Krivoruchko A.V."/>
            <person name="Elkin A."/>
        </authorList>
    </citation>
    <scope>NUCLEOTIDE SEQUENCE</scope>
    <source>
        <strain evidence="2">IEGM 1388</strain>
    </source>
</reference>
<dbReference type="PROSITE" id="PS00622">
    <property type="entry name" value="HTH_LUXR_1"/>
    <property type="match status" value="1"/>
</dbReference>
<dbReference type="CDD" id="cd06170">
    <property type="entry name" value="LuxR_C_like"/>
    <property type="match status" value="1"/>
</dbReference>
<dbReference type="InterPro" id="IPR011990">
    <property type="entry name" value="TPR-like_helical_dom_sf"/>
</dbReference>
<dbReference type="InterPro" id="IPR041664">
    <property type="entry name" value="AAA_16"/>
</dbReference>
<evidence type="ECO:0000313" key="2">
    <source>
        <dbReference type="EMBL" id="MCZ4548555.1"/>
    </source>
</evidence>
<dbReference type="Proteomes" id="UP001067235">
    <property type="component" value="Unassembled WGS sequence"/>
</dbReference>
<dbReference type="RefSeq" id="WP_301569028.1">
    <property type="nucleotide sequence ID" value="NZ_JAPWIE010000001.1"/>
</dbReference>
<dbReference type="PANTHER" id="PTHR47691">
    <property type="entry name" value="REGULATOR-RELATED"/>
    <property type="match status" value="1"/>
</dbReference>
<dbReference type="SUPFAM" id="SSF52540">
    <property type="entry name" value="P-loop containing nucleoside triphosphate hydrolases"/>
    <property type="match status" value="1"/>
</dbReference>
<dbReference type="Gene3D" id="1.25.40.10">
    <property type="entry name" value="Tetratricopeptide repeat domain"/>
    <property type="match status" value="2"/>
</dbReference>
<feature type="domain" description="HTH luxR-type" evidence="1">
    <location>
        <begin position="823"/>
        <end position="887"/>
    </location>
</feature>